<dbReference type="AlphaFoldDB" id="A0A9P0E7P0"/>
<dbReference type="Pfam" id="PF22795">
    <property type="entry name" value="DUF4796_N"/>
    <property type="match status" value="1"/>
</dbReference>
<protein>
    <recommendedName>
        <fullName evidence="5">MKRN2 opposite strand protein</fullName>
    </recommendedName>
</protein>
<dbReference type="Proteomes" id="UP001152798">
    <property type="component" value="Chromosome 1"/>
</dbReference>
<dbReference type="OrthoDB" id="10065749at2759"/>
<gene>
    <name evidence="3" type="ORF">NEZAVI_LOCUS2610</name>
</gene>
<feature type="domain" description="MKRN2 opposite strand protein-like C-terminal" evidence="1">
    <location>
        <begin position="43"/>
        <end position="197"/>
    </location>
</feature>
<keyword evidence="4" id="KW-1185">Reference proteome</keyword>
<dbReference type="InterPro" id="IPR053921">
    <property type="entry name" value="MKRN2OS-like_C"/>
</dbReference>
<evidence type="ECO:0000259" key="2">
    <source>
        <dbReference type="Pfam" id="PF22795"/>
    </source>
</evidence>
<evidence type="ECO:0000313" key="4">
    <source>
        <dbReference type="Proteomes" id="UP001152798"/>
    </source>
</evidence>
<dbReference type="InterPro" id="IPR032016">
    <property type="entry name" value="MKRN2OS-like"/>
</dbReference>
<accession>A0A9P0E7P0</accession>
<sequence length="217" mass="25120">MARHDPGILCFEHCGQRRIFCFELPEHCPACRAPLLKDPSLIPFRVPFPFVKASQYPCAVVIKPTNGDFLSEYKLSMDLHIGITTTQGQTVEYDKDGLSYGRDWSESLLVYQLQLQDEEAIDMWDSVIEQVSSLDSWSPLRYNEETFNCYTFVLAFLRCLKYPPLTDAVKSKTIFCEHFVLPKTEIAWKYIKLYRRLKDSGYYVSKINKADITECGL</sequence>
<dbReference type="PANTHER" id="PTHR33963:SF2">
    <property type="entry name" value="MKRN2 OPPOSITE STRAND PROTEIN"/>
    <property type="match status" value="1"/>
</dbReference>
<name>A0A9P0E7P0_NEZVI</name>
<reference evidence="3" key="1">
    <citation type="submission" date="2022-01" db="EMBL/GenBank/DDBJ databases">
        <authorList>
            <person name="King R."/>
        </authorList>
    </citation>
    <scope>NUCLEOTIDE SEQUENCE</scope>
</reference>
<proteinExistence type="predicted"/>
<feature type="domain" description="MKRN2 opposite strand protein-like N-terminal" evidence="2">
    <location>
        <begin position="6"/>
        <end position="35"/>
    </location>
</feature>
<dbReference type="EMBL" id="OV725077">
    <property type="protein sequence ID" value="CAH1391623.1"/>
    <property type="molecule type" value="Genomic_DNA"/>
</dbReference>
<dbReference type="PANTHER" id="PTHR33963">
    <property type="entry name" value="MKRN2 OPPOSITE STRAND PROTEIN"/>
    <property type="match status" value="1"/>
</dbReference>
<evidence type="ECO:0000313" key="3">
    <source>
        <dbReference type="EMBL" id="CAH1391623.1"/>
    </source>
</evidence>
<evidence type="ECO:0000259" key="1">
    <source>
        <dbReference type="Pfam" id="PF16044"/>
    </source>
</evidence>
<dbReference type="Pfam" id="PF16044">
    <property type="entry name" value="DUF4796_C"/>
    <property type="match status" value="1"/>
</dbReference>
<organism evidence="3 4">
    <name type="scientific">Nezara viridula</name>
    <name type="common">Southern green stink bug</name>
    <name type="synonym">Cimex viridulus</name>
    <dbReference type="NCBI Taxonomy" id="85310"/>
    <lineage>
        <taxon>Eukaryota</taxon>
        <taxon>Metazoa</taxon>
        <taxon>Ecdysozoa</taxon>
        <taxon>Arthropoda</taxon>
        <taxon>Hexapoda</taxon>
        <taxon>Insecta</taxon>
        <taxon>Pterygota</taxon>
        <taxon>Neoptera</taxon>
        <taxon>Paraneoptera</taxon>
        <taxon>Hemiptera</taxon>
        <taxon>Heteroptera</taxon>
        <taxon>Panheteroptera</taxon>
        <taxon>Pentatomomorpha</taxon>
        <taxon>Pentatomoidea</taxon>
        <taxon>Pentatomidae</taxon>
        <taxon>Pentatominae</taxon>
        <taxon>Nezara</taxon>
    </lineage>
</organism>
<dbReference type="InterPro" id="IPR053922">
    <property type="entry name" value="MKRN2OS-like_N"/>
</dbReference>
<evidence type="ECO:0008006" key="5">
    <source>
        <dbReference type="Google" id="ProtNLM"/>
    </source>
</evidence>